<feature type="region of interest" description="Disordered" evidence="2">
    <location>
        <begin position="730"/>
        <end position="766"/>
    </location>
</feature>
<sequence>MAFKNYTQPKVLEETNKSLGTTMVAFNALSDTLEHYKGVKSEIKMTIDEFKGILKEKENLQSELKERFEKELEKNLRQNAVLERMIGDQRGIIESQKNKLGELQELVMTIQKDCQQANDKFRQVLFNRNLTQDTYTQHITFLKHQITDLTSILHQQATDFTKQYQTQQLKVDFQSNLIVQLQKDSKQASEQSVKHQMQASQANDLIKQAQSEKSQVELKLTKVGERIRNIWETQCEAYLHTLKSNGSDIQGILGTVEMISSEINLQKKQSLQYKEENFKLLQQISNFADIANNYKQQPTPVQNYRQQSGASQDSFLTTEFSQAMNESMLQHPHSKKSSYNTVQHCSGVTFRNGLPAVLTPLPSKSQERYSNQGLLSFNQQKRNELCEILREEVKQLQSESQSKNEIIITAKRQLQIAQECILEKQQEFQKKLAEYETLEEVQSELIKEREDIQRVNKELRLALSEQCHQVSFNLKKHEADTEALVLRKDQLLLENKSLKEENEDLRRIKSDLECKLEQSGERVEDCRRREKELIESCSRLRSRLTEKDRQQEMLRKEVDRAIQKQSELEIKVDNQAPVSKPAQTQTVEPDEEHLLSLENDRLQRELSQVKGDIEQLLDSYEARRQENLELREDIDRLRETQRRVEKENVELRQNLEHERANNQELKAKEEKRQIQKKQRKMKRAASHEKFQSGRQELQGELLADKQYAEFINSKTEESELPQFEAKLKQNRLQGPNQSSASTLQQNQNPFKRSKSRNQNSKSTLRKYQTEAQFSRAQSAVQYQNHQNFPQVLERVQTQQQESKENIMLNSQEFMPQILMTGASSKKTGHIHETRAKYKRKLMKRVHLLDILLGSIIGNEDISPEKTDNAIIFISRKCPQLLEKIEHFKNMVLSLQMQKFDLYLGLAKTIAMRFCQNQQFSRLIYDIEYFSSQYDFNQAAFQSEQLTDMIGQFVMNLQSLSVKQNDSLIHISLSSEDQPIQKLTPTFERLLSKKLFAINLRLKAKVQLLEQLQELLSQLTQSSRDSLGEQLATMMIEFNSLMKIDLIYDQKQVNDLLRYLPPQEKSNQSHATTMSGETDPYASLNKDSSIQSFKDDFSRYSQVLKRLEGIHQSLRDSSMVITLTAEHTTLNDKQSALLKASQLKTSINGNLIRLIEKQDENLFHNDQPESSNQTGRGQMEKILMQIPSFADRMLLRLRMRIAQQKAGSLERSKDVRQALEEVRAYLDDNTDKIIPGLRVFQEYLEMRKELNL</sequence>
<feature type="region of interest" description="Disordered" evidence="2">
    <location>
        <begin position="653"/>
        <end position="696"/>
    </location>
</feature>
<organism evidence="3 4">
    <name type="scientific">Halteria grandinella</name>
    <dbReference type="NCBI Taxonomy" id="5974"/>
    <lineage>
        <taxon>Eukaryota</taxon>
        <taxon>Sar</taxon>
        <taxon>Alveolata</taxon>
        <taxon>Ciliophora</taxon>
        <taxon>Intramacronucleata</taxon>
        <taxon>Spirotrichea</taxon>
        <taxon>Stichotrichia</taxon>
        <taxon>Sporadotrichida</taxon>
        <taxon>Halteriidae</taxon>
        <taxon>Halteria</taxon>
    </lineage>
</organism>
<dbReference type="AlphaFoldDB" id="A0A8J8P6Z8"/>
<feature type="coiled-coil region" evidence="1">
    <location>
        <begin position="199"/>
        <end position="226"/>
    </location>
</feature>
<accession>A0A8J8P6Z8</accession>
<dbReference type="EMBL" id="RRYP01000702">
    <property type="protein sequence ID" value="TNV86980.1"/>
    <property type="molecule type" value="Genomic_DNA"/>
</dbReference>
<protein>
    <submittedName>
        <fullName evidence="3">Uncharacterized protein</fullName>
    </submittedName>
</protein>
<comment type="caution">
    <text evidence="3">The sequence shown here is derived from an EMBL/GenBank/DDBJ whole genome shotgun (WGS) entry which is preliminary data.</text>
</comment>
<evidence type="ECO:0000256" key="2">
    <source>
        <dbReference type="SAM" id="MobiDB-lite"/>
    </source>
</evidence>
<dbReference type="Proteomes" id="UP000785679">
    <property type="component" value="Unassembled WGS sequence"/>
</dbReference>
<keyword evidence="1" id="KW-0175">Coiled coil</keyword>
<reference evidence="3" key="1">
    <citation type="submission" date="2019-06" db="EMBL/GenBank/DDBJ databases">
        <authorList>
            <person name="Zheng W."/>
        </authorList>
    </citation>
    <scope>NUCLEOTIDE SEQUENCE</scope>
    <source>
        <strain evidence="3">QDHG01</strain>
    </source>
</reference>
<feature type="coiled-coil region" evidence="1">
    <location>
        <begin position="379"/>
        <end position="571"/>
    </location>
</feature>
<keyword evidence="4" id="KW-1185">Reference proteome</keyword>
<feature type="region of interest" description="Disordered" evidence="2">
    <location>
        <begin position="1063"/>
        <end position="1084"/>
    </location>
</feature>
<name>A0A8J8P6Z8_HALGN</name>
<evidence type="ECO:0000256" key="1">
    <source>
        <dbReference type="SAM" id="Coils"/>
    </source>
</evidence>
<evidence type="ECO:0000313" key="4">
    <source>
        <dbReference type="Proteomes" id="UP000785679"/>
    </source>
</evidence>
<feature type="compositionally biased region" description="Basic and acidic residues" evidence="2">
    <location>
        <begin position="653"/>
        <end position="673"/>
    </location>
</feature>
<evidence type="ECO:0000313" key="3">
    <source>
        <dbReference type="EMBL" id="TNV86980.1"/>
    </source>
</evidence>
<feature type="compositionally biased region" description="Polar residues" evidence="2">
    <location>
        <begin position="1063"/>
        <end position="1075"/>
    </location>
</feature>
<feature type="compositionally biased region" description="Basic residues" evidence="2">
    <location>
        <begin position="674"/>
        <end position="684"/>
    </location>
</feature>
<feature type="compositionally biased region" description="Polar residues" evidence="2">
    <location>
        <begin position="730"/>
        <end position="750"/>
    </location>
</feature>
<proteinExistence type="predicted"/>
<gene>
    <name evidence="3" type="ORF">FGO68_gene15919</name>
</gene>
<dbReference type="OrthoDB" id="10692644at2759"/>
<feature type="coiled-coil region" evidence="1">
    <location>
        <begin position="47"/>
        <end position="120"/>
    </location>
</feature>